<dbReference type="OrthoDB" id="183622at2"/>
<comment type="similarity">
    <text evidence="1">Belongs to the MYG1 family.</text>
</comment>
<dbReference type="AlphaFoldDB" id="A0A1N7K7W9"/>
<organism evidence="2 3">
    <name type="scientific">Insolitispirillum peregrinum</name>
    <dbReference type="NCBI Taxonomy" id="80876"/>
    <lineage>
        <taxon>Bacteria</taxon>
        <taxon>Pseudomonadati</taxon>
        <taxon>Pseudomonadota</taxon>
        <taxon>Alphaproteobacteria</taxon>
        <taxon>Rhodospirillales</taxon>
        <taxon>Novispirillaceae</taxon>
        <taxon>Insolitispirillum</taxon>
    </lineage>
</organism>
<evidence type="ECO:0000313" key="3">
    <source>
        <dbReference type="Proteomes" id="UP000185678"/>
    </source>
</evidence>
<dbReference type="GO" id="GO:0005737">
    <property type="term" value="C:cytoplasm"/>
    <property type="evidence" value="ECO:0007669"/>
    <property type="project" value="TreeGrafter"/>
</dbReference>
<dbReference type="InterPro" id="IPR003226">
    <property type="entry name" value="MYG1_exonuclease"/>
</dbReference>
<dbReference type="RefSeq" id="WP_076399474.1">
    <property type="nucleotide sequence ID" value="NZ_FTOA01000002.1"/>
</dbReference>
<dbReference type="PANTHER" id="PTHR11215">
    <property type="entry name" value="METAL DEPENDENT HYDROLASE - RELATED"/>
    <property type="match status" value="1"/>
</dbReference>
<name>A0A1N7K7W9_9PROT</name>
<dbReference type="PANTHER" id="PTHR11215:SF1">
    <property type="entry name" value="MYG1 EXONUCLEASE"/>
    <property type="match status" value="1"/>
</dbReference>
<keyword evidence="3" id="KW-1185">Reference proteome</keyword>
<dbReference type="Proteomes" id="UP000185678">
    <property type="component" value="Unassembled WGS sequence"/>
</dbReference>
<evidence type="ECO:0000313" key="2">
    <source>
        <dbReference type="EMBL" id="SIS57656.1"/>
    </source>
</evidence>
<evidence type="ECO:0000256" key="1">
    <source>
        <dbReference type="ARBA" id="ARBA00010105"/>
    </source>
</evidence>
<dbReference type="STRING" id="80876.SAMN05421779_102643"/>
<gene>
    <name evidence="2" type="ORF">SAMN05421779_102643</name>
</gene>
<proteinExistence type="inferred from homology"/>
<dbReference type="Pfam" id="PF03690">
    <property type="entry name" value="MYG1_exonuc"/>
    <property type="match status" value="1"/>
</dbReference>
<reference evidence="2 3" key="1">
    <citation type="submission" date="2017-01" db="EMBL/GenBank/DDBJ databases">
        <authorList>
            <person name="Mah S.A."/>
            <person name="Swanson W.J."/>
            <person name="Moy G.W."/>
            <person name="Vacquier V.D."/>
        </authorList>
    </citation>
    <scope>NUCLEOTIDE SEQUENCE [LARGE SCALE GENOMIC DNA]</scope>
    <source>
        <strain evidence="2 3">DSM 11589</strain>
    </source>
</reference>
<dbReference type="EMBL" id="FTOA01000002">
    <property type="protein sequence ID" value="SIS57656.1"/>
    <property type="molecule type" value="Genomic_DNA"/>
</dbReference>
<protein>
    <submittedName>
        <fullName evidence="2">Uncharacterized protein, UPF0160 family</fullName>
    </submittedName>
</protein>
<sequence length="295" mass="31948">MLLAATHSGSFHADDVFAFAILQAVTGGEVSLTRSRDAADWDQATVVFDVGGIYDPQRGRYDHHMRDKPLRPNGEAYSSAGLIWRDYGRQAIATLCPAATPGQAEIVWTKMDAALIRDIDLMDNGAMDRHPGHLSSVLESWNPTFAETDRAENDAYFQAVAVADQVLRREIAQTYAAALAQDSVEAAAKAAADPRIIVLDSRLPWDEAVFDLDLREALYVIRPAGKDWTVSAIPPDRGSFAQRKSLPAAWGGLREAELAAVCGVEDATFCHSALFVCGALSRDGAIRMAQMAAEA</sequence>
<accession>A0A1N7K7W9</accession>